<gene>
    <name evidence="2" type="ORF">OG442_06785</name>
</gene>
<feature type="region of interest" description="Disordered" evidence="1">
    <location>
        <begin position="111"/>
        <end position="149"/>
    </location>
</feature>
<evidence type="ECO:0000313" key="3">
    <source>
        <dbReference type="Proteomes" id="UP001432209"/>
    </source>
</evidence>
<sequence length="149" mass="15812">MNDGSDDVLGVITEQIETRFGMSFDNLRGAVEKSPDANPQATQVVYWHGMLDQAQTALEQAEDDLLAGLDTEPGPLGDPVMDLAQRVNAAVAVRDGRALIITHLLEPHTTRNQDTGVSAARRRGPALRTSPPATAPVPATPVPARGVGR</sequence>
<dbReference type="Proteomes" id="UP001432209">
    <property type="component" value="Chromosome"/>
</dbReference>
<dbReference type="RefSeq" id="WP_147878787.1">
    <property type="nucleotide sequence ID" value="NZ_CP109495.1"/>
</dbReference>
<evidence type="ECO:0000313" key="2">
    <source>
        <dbReference type="EMBL" id="WUX51270.1"/>
    </source>
</evidence>
<protein>
    <submittedName>
        <fullName evidence="2">Uncharacterized protein</fullName>
    </submittedName>
</protein>
<name>A0ABZ1ZXS5_STRNV</name>
<accession>A0ABZ1ZXS5</accession>
<organism evidence="2 3">
    <name type="scientific">Streptomyces niveus</name>
    <name type="common">Streptomyces spheroides</name>
    <dbReference type="NCBI Taxonomy" id="193462"/>
    <lineage>
        <taxon>Bacteria</taxon>
        <taxon>Bacillati</taxon>
        <taxon>Actinomycetota</taxon>
        <taxon>Actinomycetes</taxon>
        <taxon>Kitasatosporales</taxon>
        <taxon>Streptomycetaceae</taxon>
        <taxon>Streptomyces</taxon>
    </lineage>
</organism>
<reference evidence="2" key="1">
    <citation type="submission" date="2022-10" db="EMBL/GenBank/DDBJ databases">
        <title>The complete genomes of actinobacterial strains from the NBC collection.</title>
        <authorList>
            <person name="Joergensen T.S."/>
            <person name="Alvarez Arevalo M."/>
            <person name="Sterndorff E.B."/>
            <person name="Faurdal D."/>
            <person name="Vuksanovic O."/>
            <person name="Mourched A.-S."/>
            <person name="Charusanti P."/>
            <person name="Shaw S."/>
            <person name="Blin K."/>
            <person name="Weber T."/>
        </authorList>
    </citation>
    <scope>NUCLEOTIDE SEQUENCE</scope>
    <source>
        <strain evidence="2">NBC_01432</strain>
    </source>
</reference>
<keyword evidence="3" id="KW-1185">Reference proteome</keyword>
<dbReference type="EMBL" id="CP109495">
    <property type="protein sequence ID" value="WUX51270.1"/>
    <property type="molecule type" value="Genomic_DNA"/>
</dbReference>
<proteinExistence type="predicted"/>
<evidence type="ECO:0000256" key="1">
    <source>
        <dbReference type="SAM" id="MobiDB-lite"/>
    </source>
</evidence>